<keyword evidence="7 9" id="KW-1133">Transmembrane helix</keyword>
<feature type="transmembrane region" description="Helical" evidence="9">
    <location>
        <begin position="190"/>
        <end position="212"/>
    </location>
</feature>
<dbReference type="InterPro" id="IPR051124">
    <property type="entry name" value="Phosphate_Transport_Permease"/>
</dbReference>
<comment type="function">
    <text evidence="10">Part of the binding-protein-dependent transport system for phosphate; probably responsible for the translocation of the substrate across the membrane.</text>
</comment>
<dbReference type="GO" id="GO:0006817">
    <property type="term" value="P:phosphate ion transport"/>
    <property type="evidence" value="ECO:0007669"/>
    <property type="project" value="UniProtKB-KW"/>
</dbReference>
<evidence type="ECO:0000256" key="11">
    <source>
        <dbReference type="SAM" id="MobiDB-lite"/>
    </source>
</evidence>
<evidence type="ECO:0000256" key="4">
    <source>
        <dbReference type="ARBA" id="ARBA00022475"/>
    </source>
</evidence>
<dbReference type="RefSeq" id="WP_118913444.1">
    <property type="nucleotide sequence ID" value="NZ_CBCRVH010000009.1"/>
</dbReference>
<feature type="transmembrane region" description="Helical" evidence="9">
    <location>
        <begin position="258"/>
        <end position="277"/>
    </location>
</feature>
<feature type="region of interest" description="Disordered" evidence="11">
    <location>
        <begin position="1"/>
        <end position="35"/>
    </location>
</feature>
<evidence type="ECO:0000256" key="3">
    <source>
        <dbReference type="ARBA" id="ARBA00022448"/>
    </source>
</evidence>
<keyword evidence="3 9" id="KW-0813">Transport</keyword>
<keyword evidence="8 9" id="KW-0472">Membrane</keyword>
<feature type="transmembrane region" description="Helical" evidence="9">
    <location>
        <begin position="43"/>
        <end position="71"/>
    </location>
</feature>
<keyword evidence="4 10" id="KW-1003">Cell membrane</keyword>
<dbReference type="InterPro" id="IPR000515">
    <property type="entry name" value="MetI-like"/>
</dbReference>
<evidence type="ECO:0000256" key="1">
    <source>
        <dbReference type="ARBA" id="ARBA00004651"/>
    </source>
</evidence>
<proteinExistence type="inferred from homology"/>
<feature type="transmembrane region" description="Helical" evidence="9">
    <location>
        <begin position="101"/>
        <end position="127"/>
    </location>
</feature>
<dbReference type="EMBL" id="QWLM01000008">
    <property type="protein sequence ID" value="RHW45691.1"/>
    <property type="molecule type" value="Genomic_DNA"/>
</dbReference>
<evidence type="ECO:0000256" key="10">
    <source>
        <dbReference type="RuleBase" id="RU363054"/>
    </source>
</evidence>
<accession>A0A417Z4Q8</accession>
<dbReference type="InterPro" id="IPR035906">
    <property type="entry name" value="MetI-like_sf"/>
</dbReference>
<dbReference type="NCBIfam" id="TIGR02138">
    <property type="entry name" value="phosphate_pstC"/>
    <property type="match status" value="1"/>
</dbReference>
<name>A0A417Z4Q8_9MICO</name>
<dbReference type="SUPFAM" id="SSF161098">
    <property type="entry name" value="MetI-like"/>
    <property type="match status" value="1"/>
</dbReference>
<evidence type="ECO:0000313" key="14">
    <source>
        <dbReference type="Proteomes" id="UP000285376"/>
    </source>
</evidence>
<organism evidence="13 14">
    <name type="scientific">Dermacoccus abyssi</name>
    <dbReference type="NCBI Taxonomy" id="322596"/>
    <lineage>
        <taxon>Bacteria</taxon>
        <taxon>Bacillati</taxon>
        <taxon>Actinomycetota</taxon>
        <taxon>Actinomycetes</taxon>
        <taxon>Micrococcales</taxon>
        <taxon>Dermacoccaceae</taxon>
        <taxon>Dermacoccus</taxon>
    </lineage>
</organism>
<gene>
    <name evidence="13" type="primary">pstC</name>
    <name evidence="13" type="ORF">D1832_08280</name>
</gene>
<protein>
    <recommendedName>
        <fullName evidence="10">Phosphate transport system permease protein</fullName>
    </recommendedName>
</protein>
<sequence length="343" mass="35929">MSSITGVSAADTPGPDDDLHEGGPEGRTPSSDGASTGRLGDKIFAGLASGAGILVVALVTLVGAFLVIQAIPALTNNDSNFLLSQDWNVDTNPLQFGIARLLWVTVATSLVAMAIAVPFSVCIALFLTQYAPSWLAKPGAALIDLLAAVPSIVYGLWGVFTIGPHFQPVQNVLTSVLGWLPFFEKTQTSAGSTIFFVSVILAIMILPIITALSREVFAQTPQAHKDAATALGATKWEVIRTAVLPFGKPGIISASMLGLGRALGETVAVMMIVSALAPNAPWSWSLFTGGETFASKIANNAGEFDNPTKTGAYIAAGLVLFILTFIVNSLARIVIERRKAFSE</sequence>
<comment type="similarity">
    <text evidence="2 10">Belongs to the binding-protein-dependent transport system permease family. CysTW subfamily.</text>
</comment>
<dbReference type="Pfam" id="PF00528">
    <property type="entry name" value="BPD_transp_1"/>
    <property type="match status" value="1"/>
</dbReference>
<feature type="transmembrane region" description="Helical" evidence="9">
    <location>
        <begin position="312"/>
        <end position="335"/>
    </location>
</feature>
<dbReference type="Gene3D" id="1.10.3720.10">
    <property type="entry name" value="MetI-like"/>
    <property type="match status" value="1"/>
</dbReference>
<keyword evidence="6 9" id="KW-0812">Transmembrane</keyword>
<dbReference type="AlphaFoldDB" id="A0A417Z4Q8"/>
<evidence type="ECO:0000259" key="12">
    <source>
        <dbReference type="PROSITE" id="PS50928"/>
    </source>
</evidence>
<evidence type="ECO:0000256" key="6">
    <source>
        <dbReference type="ARBA" id="ARBA00022692"/>
    </source>
</evidence>
<feature type="transmembrane region" description="Helical" evidence="9">
    <location>
        <begin position="139"/>
        <end position="160"/>
    </location>
</feature>
<evidence type="ECO:0000256" key="5">
    <source>
        <dbReference type="ARBA" id="ARBA00022592"/>
    </source>
</evidence>
<comment type="caution">
    <text evidence="13">The sequence shown here is derived from an EMBL/GenBank/DDBJ whole genome shotgun (WGS) entry which is preliminary data.</text>
</comment>
<dbReference type="GO" id="GO:0005315">
    <property type="term" value="F:phosphate transmembrane transporter activity"/>
    <property type="evidence" value="ECO:0007669"/>
    <property type="project" value="InterPro"/>
</dbReference>
<evidence type="ECO:0000256" key="9">
    <source>
        <dbReference type="RuleBase" id="RU363032"/>
    </source>
</evidence>
<keyword evidence="5 10" id="KW-0592">Phosphate transport</keyword>
<reference evidence="13 14" key="1">
    <citation type="submission" date="2018-08" db="EMBL/GenBank/DDBJ databases">
        <title>Whole genome sequence analysis of Dermacoccus abyssi bacteria isolated from Deep Mariana trench Micromonospora spp reveals genes involved in the environmental adaptation and production of secondary metabolites.</title>
        <authorList>
            <person name="Abdel-Mageed W.M."/>
            <person name="Lehri B."/>
            <person name="Nouioui I."/>
            <person name="Goodfellow I."/>
            <person name="Jaspars M."/>
            <person name="Karlyshev A."/>
        </authorList>
    </citation>
    <scope>NUCLEOTIDE SEQUENCE [LARGE SCALE GENOMIC DNA]</scope>
    <source>
        <strain evidence="13 14">MT1.1</strain>
    </source>
</reference>
<evidence type="ECO:0000256" key="8">
    <source>
        <dbReference type="ARBA" id="ARBA00023136"/>
    </source>
</evidence>
<dbReference type="Proteomes" id="UP000285376">
    <property type="component" value="Unassembled WGS sequence"/>
</dbReference>
<dbReference type="PROSITE" id="PS50928">
    <property type="entry name" value="ABC_TM1"/>
    <property type="match status" value="1"/>
</dbReference>
<feature type="domain" description="ABC transmembrane type-1" evidence="12">
    <location>
        <begin position="102"/>
        <end position="331"/>
    </location>
</feature>
<evidence type="ECO:0000256" key="7">
    <source>
        <dbReference type="ARBA" id="ARBA00022989"/>
    </source>
</evidence>
<comment type="subcellular location">
    <subcellularLocation>
        <location evidence="1 9">Cell membrane</location>
        <topology evidence="1 9">Multi-pass membrane protein</topology>
    </subcellularLocation>
</comment>
<dbReference type="InterPro" id="IPR011864">
    <property type="entry name" value="Phosphate_PstC"/>
</dbReference>
<evidence type="ECO:0000256" key="2">
    <source>
        <dbReference type="ARBA" id="ARBA00007069"/>
    </source>
</evidence>
<dbReference type="PANTHER" id="PTHR30425:SF1">
    <property type="entry name" value="PHOSPHATE TRANSPORT SYSTEM PERMEASE PROTEIN PSTC"/>
    <property type="match status" value="1"/>
</dbReference>
<dbReference type="GO" id="GO:0005886">
    <property type="term" value="C:plasma membrane"/>
    <property type="evidence" value="ECO:0007669"/>
    <property type="project" value="UniProtKB-SubCell"/>
</dbReference>
<dbReference type="CDD" id="cd06261">
    <property type="entry name" value="TM_PBP2"/>
    <property type="match status" value="1"/>
</dbReference>
<dbReference type="PANTHER" id="PTHR30425">
    <property type="entry name" value="PHOSPHATE TRANSPORT SYSTEM PERMEASE PROTEIN PST"/>
    <property type="match status" value="1"/>
</dbReference>
<evidence type="ECO:0000313" key="13">
    <source>
        <dbReference type="EMBL" id="RHW45691.1"/>
    </source>
</evidence>